<dbReference type="EMBL" id="JH993031">
    <property type="protein sequence ID" value="EKX40417.1"/>
    <property type="molecule type" value="Genomic_DNA"/>
</dbReference>
<evidence type="ECO:0000313" key="2">
    <source>
        <dbReference type="EnsemblProtists" id="EKX40417"/>
    </source>
</evidence>
<protein>
    <submittedName>
        <fullName evidence="1 2">Uncharacterized protein</fullName>
    </submittedName>
</protein>
<dbReference type="RefSeq" id="XP_005827397.1">
    <property type="nucleotide sequence ID" value="XM_005827340.1"/>
</dbReference>
<proteinExistence type="predicted"/>
<dbReference type="EnsemblProtists" id="EKX40417">
    <property type="protein sequence ID" value="EKX40417"/>
    <property type="gene ID" value="GUITHDRAFT_113446"/>
</dbReference>
<dbReference type="Proteomes" id="UP000011087">
    <property type="component" value="Unassembled WGS sequence"/>
</dbReference>
<reference evidence="3" key="2">
    <citation type="submission" date="2012-11" db="EMBL/GenBank/DDBJ databases">
        <authorList>
            <person name="Kuo A."/>
            <person name="Curtis B.A."/>
            <person name="Tanifuji G."/>
            <person name="Burki F."/>
            <person name="Gruber A."/>
            <person name="Irimia M."/>
            <person name="Maruyama S."/>
            <person name="Arias M.C."/>
            <person name="Ball S.G."/>
            <person name="Gile G.H."/>
            <person name="Hirakawa Y."/>
            <person name="Hopkins J.F."/>
            <person name="Rensing S.A."/>
            <person name="Schmutz J."/>
            <person name="Symeonidi A."/>
            <person name="Elias M."/>
            <person name="Eveleigh R.J."/>
            <person name="Herman E.K."/>
            <person name="Klute M.J."/>
            <person name="Nakayama T."/>
            <person name="Obornik M."/>
            <person name="Reyes-Prieto A."/>
            <person name="Armbrust E.V."/>
            <person name="Aves S.J."/>
            <person name="Beiko R.G."/>
            <person name="Coutinho P."/>
            <person name="Dacks J.B."/>
            <person name="Durnford D.G."/>
            <person name="Fast N.M."/>
            <person name="Green B.R."/>
            <person name="Grisdale C."/>
            <person name="Hempe F."/>
            <person name="Henrissat B."/>
            <person name="Hoppner M.P."/>
            <person name="Ishida K.-I."/>
            <person name="Kim E."/>
            <person name="Koreny L."/>
            <person name="Kroth P.G."/>
            <person name="Liu Y."/>
            <person name="Malik S.-B."/>
            <person name="Maier U.G."/>
            <person name="McRose D."/>
            <person name="Mock T."/>
            <person name="Neilson J.A."/>
            <person name="Onodera N.T."/>
            <person name="Poole A.M."/>
            <person name="Pritham E.J."/>
            <person name="Richards T.A."/>
            <person name="Rocap G."/>
            <person name="Roy S.W."/>
            <person name="Sarai C."/>
            <person name="Schaack S."/>
            <person name="Shirato S."/>
            <person name="Slamovits C.H."/>
            <person name="Spencer D.F."/>
            <person name="Suzuki S."/>
            <person name="Worden A.Z."/>
            <person name="Zauner S."/>
            <person name="Barry K."/>
            <person name="Bell C."/>
            <person name="Bharti A.K."/>
            <person name="Crow J.A."/>
            <person name="Grimwood J."/>
            <person name="Kramer R."/>
            <person name="Lindquist E."/>
            <person name="Lucas S."/>
            <person name="Salamov A."/>
            <person name="McFadden G.I."/>
            <person name="Lane C.E."/>
            <person name="Keeling P.J."/>
            <person name="Gray M.W."/>
            <person name="Grigoriev I.V."/>
            <person name="Archibald J.M."/>
        </authorList>
    </citation>
    <scope>NUCLEOTIDE SEQUENCE</scope>
    <source>
        <strain evidence="3">CCMP2712</strain>
    </source>
</reference>
<gene>
    <name evidence="1" type="ORF">GUITHDRAFT_113446</name>
</gene>
<evidence type="ECO:0000313" key="3">
    <source>
        <dbReference type="Proteomes" id="UP000011087"/>
    </source>
</evidence>
<dbReference type="HOGENOM" id="CLU_1869063_0_0_1"/>
<accession>L1IWE8</accession>
<reference evidence="2" key="3">
    <citation type="submission" date="2016-03" db="UniProtKB">
        <authorList>
            <consortium name="EnsemblProtists"/>
        </authorList>
    </citation>
    <scope>IDENTIFICATION</scope>
</reference>
<name>L1IWE8_GUITC</name>
<reference evidence="1 3" key="1">
    <citation type="journal article" date="2012" name="Nature">
        <title>Algal genomes reveal evolutionary mosaicism and the fate of nucleomorphs.</title>
        <authorList>
            <consortium name="DOE Joint Genome Institute"/>
            <person name="Curtis B.A."/>
            <person name="Tanifuji G."/>
            <person name="Burki F."/>
            <person name="Gruber A."/>
            <person name="Irimia M."/>
            <person name="Maruyama S."/>
            <person name="Arias M.C."/>
            <person name="Ball S.G."/>
            <person name="Gile G.H."/>
            <person name="Hirakawa Y."/>
            <person name="Hopkins J.F."/>
            <person name="Kuo A."/>
            <person name="Rensing S.A."/>
            <person name="Schmutz J."/>
            <person name="Symeonidi A."/>
            <person name="Elias M."/>
            <person name="Eveleigh R.J."/>
            <person name="Herman E.K."/>
            <person name="Klute M.J."/>
            <person name="Nakayama T."/>
            <person name="Obornik M."/>
            <person name="Reyes-Prieto A."/>
            <person name="Armbrust E.V."/>
            <person name="Aves S.J."/>
            <person name="Beiko R.G."/>
            <person name="Coutinho P."/>
            <person name="Dacks J.B."/>
            <person name="Durnford D.G."/>
            <person name="Fast N.M."/>
            <person name="Green B.R."/>
            <person name="Grisdale C.J."/>
            <person name="Hempel F."/>
            <person name="Henrissat B."/>
            <person name="Hoppner M.P."/>
            <person name="Ishida K."/>
            <person name="Kim E."/>
            <person name="Koreny L."/>
            <person name="Kroth P.G."/>
            <person name="Liu Y."/>
            <person name="Malik S.B."/>
            <person name="Maier U.G."/>
            <person name="McRose D."/>
            <person name="Mock T."/>
            <person name="Neilson J.A."/>
            <person name="Onodera N.T."/>
            <person name="Poole A.M."/>
            <person name="Pritham E.J."/>
            <person name="Richards T.A."/>
            <person name="Rocap G."/>
            <person name="Roy S.W."/>
            <person name="Sarai C."/>
            <person name="Schaack S."/>
            <person name="Shirato S."/>
            <person name="Slamovits C.H."/>
            <person name="Spencer D.F."/>
            <person name="Suzuki S."/>
            <person name="Worden A.Z."/>
            <person name="Zauner S."/>
            <person name="Barry K."/>
            <person name="Bell C."/>
            <person name="Bharti A.K."/>
            <person name="Crow J.A."/>
            <person name="Grimwood J."/>
            <person name="Kramer R."/>
            <person name="Lindquist E."/>
            <person name="Lucas S."/>
            <person name="Salamov A."/>
            <person name="McFadden G.I."/>
            <person name="Lane C.E."/>
            <person name="Keeling P.J."/>
            <person name="Gray M.W."/>
            <person name="Grigoriev I.V."/>
            <person name="Archibald J.M."/>
        </authorList>
    </citation>
    <scope>NUCLEOTIDE SEQUENCE</scope>
    <source>
        <strain evidence="1 3">CCMP2712</strain>
    </source>
</reference>
<dbReference type="KEGG" id="gtt:GUITHDRAFT_113446"/>
<sequence length="137" mass="15176">MSIVKLADLVRDNEQVFYAFLTIHQYNNEETILGKCHLQLDKDQTEEFTIDIRKPSGAQLFGLTGKAATLSARIVQTLDFGSPIAVRDASASGERIRNHQAMIWLGGNSTTNSSSIQDSMSNAWNTPMTYEMKGAMC</sequence>
<dbReference type="PaxDb" id="55529-EKX40417"/>
<dbReference type="AlphaFoldDB" id="L1IWE8"/>
<dbReference type="GeneID" id="19046982"/>
<organism evidence="1">
    <name type="scientific">Guillardia theta (strain CCMP2712)</name>
    <name type="common">Cryptophyte</name>
    <dbReference type="NCBI Taxonomy" id="905079"/>
    <lineage>
        <taxon>Eukaryota</taxon>
        <taxon>Cryptophyceae</taxon>
        <taxon>Pyrenomonadales</taxon>
        <taxon>Geminigeraceae</taxon>
        <taxon>Guillardia</taxon>
    </lineage>
</organism>
<keyword evidence="3" id="KW-1185">Reference proteome</keyword>
<evidence type="ECO:0000313" key="1">
    <source>
        <dbReference type="EMBL" id="EKX40417.1"/>
    </source>
</evidence>